<dbReference type="AlphaFoldDB" id="A0AAN9M9E1"/>
<comment type="caution">
    <text evidence="1">The sequence shown here is derived from an EMBL/GenBank/DDBJ whole genome shotgun (WGS) entry which is preliminary data.</text>
</comment>
<protein>
    <submittedName>
        <fullName evidence="1">Uncharacterized protein</fullName>
    </submittedName>
</protein>
<gene>
    <name evidence="1" type="ORF">VNO77_07704</name>
</gene>
<dbReference type="EMBL" id="JAYMYQ010000002">
    <property type="protein sequence ID" value="KAK7349886.1"/>
    <property type="molecule type" value="Genomic_DNA"/>
</dbReference>
<keyword evidence="2" id="KW-1185">Reference proteome</keyword>
<evidence type="ECO:0000313" key="1">
    <source>
        <dbReference type="EMBL" id="KAK7349886.1"/>
    </source>
</evidence>
<proteinExistence type="predicted"/>
<sequence>MCLVSIFSSLRNLVGWSRVDARVTVGVESRGLGWGFGGGGESSLHLMVSGLSLVLCLWRGWLNTPFTSSCPNSSLSLHKCKPKHAVVVVYAKSPVVLEACRCRLHRRRRRLHRYVAFWLSV</sequence>
<evidence type="ECO:0000313" key="2">
    <source>
        <dbReference type="Proteomes" id="UP001367508"/>
    </source>
</evidence>
<name>A0AAN9M9E1_CANGL</name>
<organism evidence="1 2">
    <name type="scientific">Canavalia gladiata</name>
    <name type="common">Sword bean</name>
    <name type="synonym">Dolichos gladiatus</name>
    <dbReference type="NCBI Taxonomy" id="3824"/>
    <lineage>
        <taxon>Eukaryota</taxon>
        <taxon>Viridiplantae</taxon>
        <taxon>Streptophyta</taxon>
        <taxon>Embryophyta</taxon>
        <taxon>Tracheophyta</taxon>
        <taxon>Spermatophyta</taxon>
        <taxon>Magnoliopsida</taxon>
        <taxon>eudicotyledons</taxon>
        <taxon>Gunneridae</taxon>
        <taxon>Pentapetalae</taxon>
        <taxon>rosids</taxon>
        <taxon>fabids</taxon>
        <taxon>Fabales</taxon>
        <taxon>Fabaceae</taxon>
        <taxon>Papilionoideae</taxon>
        <taxon>50 kb inversion clade</taxon>
        <taxon>NPAAA clade</taxon>
        <taxon>indigoferoid/millettioid clade</taxon>
        <taxon>Phaseoleae</taxon>
        <taxon>Canavalia</taxon>
    </lineage>
</organism>
<reference evidence="1 2" key="1">
    <citation type="submission" date="2024-01" db="EMBL/GenBank/DDBJ databases">
        <title>The genomes of 5 underutilized Papilionoideae crops provide insights into root nodulation and disease resistanc.</title>
        <authorList>
            <person name="Jiang F."/>
        </authorList>
    </citation>
    <scope>NUCLEOTIDE SEQUENCE [LARGE SCALE GENOMIC DNA]</scope>
    <source>
        <strain evidence="1">LVBAO_FW01</strain>
        <tissue evidence="1">Leaves</tissue>
    </source>
</reference>
<dbReference type="Proteomes" id="UP001367508">
    <property type="component" value="Unassembled WGS sequence"/>
</dbReference>
<accession>A0AAN9M9E1</accession>